<dbReference type="RefSeq" id="WP_111266925.1">
    <property type="nucleotide sequence ID" value="NZ_CP029843.1"/>
</dbReference>
<reference evidence="1 2" key="1">
    <citation type="submission" date="2018-05" db="EMBL/GenBank/DDBJ databases">
        <title>The complete genome of Lysobacter maris HZ9B, a marine bacterium antagonistic against terrestrial plant pathogens.</title>
        <authorList>
            <person name="Zhang X.-Q."/>
        </authorList>
    </citation>
    <scope>NUCLEOTIDE SEQUENCE [LARGE SCALE GENOMIC DNA]</scope>
    <source>
        <strain evidence="1 2">HZ9B</strain>
    </source>
</reference>
<dbReference type="OrthoDB" id="4467269at2"/>
<accession>A0A2U9T5N7</accession>
<gene>
    <name evidence="1" type="ORF">C9I47_2160</name>
</gene>
<protein>
    <submittedName>
        <fullName evidence="1">Pathogenicity locus</fullName>
    </submittedName>
</protein>
<evidence type="ECO:0000313" key="2">
    <source>
        <dbReference type="Proteomes" id="UP000249447"/>
    </source>
</evidence>
<keyword evidence="2" id="KW-1185">Reference proteome</keyword>
<dbReference type="AlphaFoldDB" id="A0A2U9T5N7"/>
<name>A0A2U9T5N7_9GAMM</name>
<organism evidence="1 2">
    <name type="scientific">Marilutibacter maris</name>
    <dbReference type="NCBI Taxonomy" id="1605891"/>
    <lineage>
        <taxon>Bacteria</taxon>
        <taxon>Pseudomonadati</taxon>
        <taxon>Pseudomonadota</taxon>
        <taxon>Gammaproteobacteria</taxon>
        <taxon>Lysobacterales</taxon>
        <taxon>Lysobacteraceae</taxon>
        <taxon>Marilutibacter</taxon>
    </lineage>
</organism>
<dbReference type="Proteomes" id="UP000249447">
    <property type="component" value="Chromosome"/>
</dbReference>
<proteinExistence type="predicted"/>
<dbReference type="KEGG" id="lmb:C9I47_2160"/>
<sequence length="78" mass="8300">MPFPDDERDAMRALHGVGATVVGRLEQIGYHSLTGLRDADPDAVCAQIAAHMGATCWRNSPQARASIAAIVRLARESG</sequence>
<dbReference type="EMBL" id="CP029843">
    <property type="protein sequence ID" value="AWV07843.1"/>
    <property type="molecule type" value="Genomic_DNA"/>
</dbReference>
<evidence type="ECO:0000313" key="1">
    <source>
        <dbReference type="EMBL" id="AWV07843.1"/>
    </source>
</evidence>